<feature type="compositionally biased region" description="Acidic residues" evidence="10">
    <location>
        <begin position="444"/>
        <end position="453"/>
    </location>
</feature>
<evidence type="ECO:0000256" key="5">
    <source>
        <dbReference type="ARBA" id="ARBA00022777"/>
    </source>
</evidence>
<organism evidence="12">
    <name type="scientific">Phaffia rhodozyma</name>
    <name type="common">Yeast</name>
    <name type="synonym">Xanthophyllomyces dendrorhous</name>
    <dbReference type="NCBI Taxonomy" id="264483"/>
    <lineage>
        <taxon>Eukaryota</taxon>
        <taxon>Fungi</taxon>
        <taxon>Dikarya</taxon>
        <taxon>Basidiomycota</taxon>
        <taxon>Agaricomycotina</taxon>
        <taxon>Tremellomycetes</taxon>
        <taxon>Cystofilobasidiales</taxon>
        <taxon>Mrakiaceae</taxon>
        <taxon>Phaffia</taxon>
    </lineage>
</organism>
<protein>
    <recommendedName>
        <fullName evidence="1">non-specific serine/threonine protein kinase</fullName>
        <ecNumber evidence="1">2.7.11.1</ecNumber>
    </recommendedName>
</protein>
<dbReference type="InterPro" id="IPR008271">
    <property type="entry name" value="Ser/Thr_kinase_AS"/>
</dbReference>
<dbReference type="PANTHER" id="PTHR24343:SF541">
    <property type="entry name" value="SERINE_THREONINE-PROTEIN KINASE SKS1-RELATED"/>
    <property type="match status" value="1"/>
</dbReference>
<dbReference type="SMART" id="SM00220">
    <property type="entry name" value="S_TKc"/>
    <property type="match status" value="1"/>
</dbReference>
<comment type="catalytic activity">
    <reaction evidence="8">
        <text>L-seryl-[protein] + ATP = O-phospho-L-seryl-[protein] + ADP + H(+)</text>
        <dbReference type="Rhea" id="RHEA:17989"/>
        <dbReference type="Rhea" id="RHEA-COMP:9863"/>
        <dbReference type="Rhea" id="RHEA-COMP:11604"/>
        <dbReference type="ChEBI" id="CHEBI:15378"/>
        <dbReference type="ChEBI" id="CHEBI:29999"/>
        <dbReference type="ChEBI" id="CHEBI:30616"/>
        <dbReference type="ChEBI" id="CHEBI:83421"/>
        <dbReference type="ChEBI" id="CHEBI:456216"/>
        <dbReference type="EC" id="2.7.11.1"/>
    </reaction>
</comment>
<evidence type="ECO:0000256" key="2">
    <source>
        <dbReference type="ARBA" id="ARBA00022527"/>
    </source>
</evidence>
<accession>A0A0F7SWK7</accession>
<dbReference type="GO" id="GO:0005737">
    <property type="term" value="C:cytoplasm"/>
    <property type="evidence" value="ECO:0007669"/>
    <property type="project" value="TreeGrafter"/>
</dbReference>
<feature type="binding site" evidence="9">
    <location>
        <position position="50"/>
    </location>
    <ligand>
        <name>ATP</name>
        <dbReference type="ChEBI" id="CHEBI:30616"/>
    </ligand>
</feature>
<dbReference type="PANTHER" id="PTHR24343">
    <property type="entry name" value="SERINE/THREONINE KINASE"/>
    <property type="match status" value="1"/>
</dbReference>
<evidence type="ECO:0000313" key="12">
    <source>
        <dbReference type="EMBL" id="CED85005.1"/>
    </source>
</evidence>
<dbReference type="PROSITE" id="PS00108">
    <property type="entry name" value="PROTEIN_KINASE_ST"/>
    <property type="match status" value="1"/>
</dbReference>
<dbReference type="EMBL" id="LN483332">
    <property type="protein sequence ID" value="CED85005.1"/>
    <property type="molecule type" value="Genomic_DNA"/>
</dbReference>
<dbReference type="Gene3D" id="1.10.510.10">
    <property type="entry name" value="Transferase(Phosphotransferase) domain 1"/>
    <property type="match status" value="1"/>
</dbReference>
<proteinExistence type="predicted"/>
<comment type="catalytic activity">
    <reaction evidence="7">
        <text>L-threonyl-[protein] + ATP = O-phospho-L-threonyl-[protein] + ADP + H(+)</text>
        <dbReference type="Rhea" id="RHEA:46608"/>
        <dbReference type="Rhea" id="RHEA-COMP:11060"/>
        <dbReference type="Rhea" id="RHEA-COMP:11605"/>
        <dbReference type="ChEBI" id="CHEBI:15378"/>
        <dbReference type="ChEBI" id="CHEBI:30013"/>
        <dbReference type="ChEBI" id="CHEBI:30616"/>
        <dbReference type="ChEBI" id="CHEBI:61977"/>
        <dbReference type="ChEBI" id="CHEBI:456216"/>
        <dbReference type="EC" id="2.7.11.1"/>
    </reaction>
</comment>
<dbReference type="InterPro" id="IPR000719">
    <property type="entry name" value="Prot_kinase_dom"/>
</dbReference>
<keyword evidence="4 9" id="KW-0547">Nucleotide-binding</keyword>
<reference evidence="12" key="1">
    <citation type="submission" date="2014-08" db="EMBL/GenBank/DDBJ databases">
        <authorList>
            <person name="Sharma Rahul"/>
            <person name="Thines Marco"/>
        </authorList>
    </citation>
    <scope>NUCLEOTIDE SEQUENCE</scope>
</reference>
<dbReference type="InterPro" id="IPR011009">
    <property type="entry name" value="Kinase-like_dom_sf"/>
</dbReference>
<dbReference type="GO" id="GO:0005524">
    <property type="term" value="F:ATP binding"/>
    <property type="evidence" value="ECO:0007669"/>
    <property type="project" value="UniProtKB-UniRule"/>
</dbReference>
<keyword evidence="2" id="KW-0723">Serine/threonine-protein kinase</keyword>
<evidence type="ECO:0000256" key="7">
    <source>
        <dbReference type="ARBA" id="ARBA00047899"/>
    </source>
</evidence>
<dbReference type="Pfam" id="PF00069">
    <property type="entry name" value="Pkinase"/>
    <property type="match status" value="1"/>
</dbReference>
<dbReference type="EC" id="2.7.11.1" evidence="1"/>
<feature type="compositionally biased region" description="Polar residues" evidence="10">
    <location>
        <begin position="351"/>
        <end position="361"/>
    </location>
</feature>
<evidence type="ECO:0000259" key="11">
    <source>
        <dbReference type="PROSITE" id="PS50011"/>
    </source>
</evidence>
<keyword evidence="5 12" id="KW-0418">Kinase</keyword>
<dbReference type="GO" id="GO:0005634">
    <property type="term" value="C:nucleus"/>
    <property type="evidence" value="ECO:0007669"/>
    <property type="project" value="TreeGrafter"/>
</dbReference>
<evidence type="ECO:0000256" key="9">
    <source>
        <dbReference type="PROSITE-ProRule" id="PRU10141"/>
    </source>
</evidence>
<evidence type="ECO:0000256" key="8">
    <source>
        <dbReference type="ARBA" id="ARBA00048679"/>
    </source>
</evidence>
<evidence type="ECO:0000256" key="10">
    <source>
        <dbReference type="SAM" id="MobiDB-lite"/>
    </source>
</evidence>
<evidence type="ECO:0000256" key="6">
    <source>
        <dbReference type="ARBA" id="ARBA00022840"/>
    </source>
</evidence>
<feature type="domain" description="Protein kinase" evidence="11">
    <location>
        <begin position="19"/>
        <end position="288"/>
    </location>
</feature>
<feature type="region of interest" description="Disordered" evidence="10">
    <location>
        <begin position="317"/>
        <end position="380"/>
    </location>
</feature>
<sequence>MFTTDCQNLVGLTIDHGTLQFVSILGVGAYGVVYLARNLVSAQPPYYAVKCLNNRNLDERQKSFQRRELTLHTLASAHPSVVTLHRVIETEDVVYVVMDHIEHGDLFNMITGRCRYQGRTDLITDVFLQILDAVSHCHSLGIYHRDLKPDNILCGSYGETVRLADFGLATTDVRSADFGCGSTFYMSPECQAQPANSHPFYFPKENDIWSLGIILVNLTCARNPWRQACPLTDETYRAFVTDPNTLQTILPISSEANEILKRIFVQDPTRRIGLSELRELVLDVREWTVPFDSMEFIDSSDEKDVIVDDVLFDASPSSSLDASPMPIPIPIPTVDPLEVTNSSKTHRRPSYPSSDGGSSIWTTTTEEAEEEEEEEDNTPFRLLSFSPELDDRSEQQSKECSDTAFMSKSLLPPLPTLVSAPASQHDQRLFRSHFVSGSDQTNLEMDESDDSDAESSFPATPDSQILGLSHGWNGSGFFSQRKQQSRKKNQSRFALFSVKPSLA</sequence>
<dbReference type="InterPro" id="IPR017441">
    <property type="entry name" value="Protein_kinase_ATP_BS"/>
</dbReference>
<evidence type="ECO:0000256" key="1">
    <source>
        <dbReference type="ARBA" id="ARBA00012513"/>
    </source>
</evidence>
<dbReference type="AlphaFoldDB" id="A0A0F7SWK7"/>
<keyword evidence="6 9" id="KW-0067">ATP-binding</keyword>
<evidence type="ECO:0000256" key="4">
    <source>
        <dbReference type="ARBA" id="ARBA00022741"/>
    </source>
</evidence>
<feature type="region of interest" description="Disordered" evidence="10">
    <location>
        <begin position="433"/>
        <end position="468"/>
    </location>
</feature>
<dbReference type="GO" id="GO:0004674">
    <property type="term" value="F:protein serine/threonine kinase activity"/>
    <property type="evidence" value="ECO:0007669"/>
    <property type="project" value="UniProtKB-KW"/>
</dbReference>
<evidence type="ECO:0000256" key="3">
    <source>
        <dbReference type="ARBA" id="ARBA00022679"/>
    </source>
</evidence>
<keyword evidence="3" id="KW-0808">Transferase</keyword>
<name>A0A0F7SWK7_PHARH</name>
<dbReference type="CDD" id="cd13993">
    <property type="entry name" value="STKc_Pat1_like"/>
    <property type="match status" value="1"/>
</dbReference>
<dbReference type="PROSITE" id="PS00107">
    <property type="entry name" value="PROTEIN_KINASE_ATP"/>
    <property type="match status" value="1"/>
</dbReference>
<dbReference type="PROSITE" id="PS50011">
    <property type="entry name" value="PROTEIN_KINASE_DOM"/>
    <property type="match status" value="1"/>
</dbReference>
<feature type="compositionally biased region" description="Acidic residues" evidence="10">
    <location>
        <begin position="366"/>
        <end position="377"/>
    </location>
</feature>
<dbReference type="SUPFAM" id="SSF56112">
    <property type="entry name" value="Protein kinase-like (PK-like)"/>
    <property type="match status" value="1"/>
</dbReference>